<proteinExistence type="predicted"/>
<dbReference type="EMBL" id="KZ990832">
    <property type="protein sequence ID" value="RKP23603.1"/>
    <property type="molecule type" value="Genomic_DNA"/>
</dbReference>
<keyword evidence="2" id="KW-1185">Reference proteome</keyword>
<dbReference type="Gene3D" id="3.30.559.10">
    <property type="entry name" value="Chloramphenicol acetyltransferase-like domain"/>
    <property type="match status" value="1"/>
</dbReference>
<organism evidence="1 2">
    <name type="scientific">Syncephalis pseudoplumigaleata</name>
    <dbReference type="NCBI Taxonomy" id="1712513"/>
    <lineage>
        <taxon>Eukaryota</taxon>
        <taxon>Fungi</taxon>
        <taxon>Fungi incertae sedis</taxon>
        <taxon>Zoopagomycota</taxon>
        <taxon>Zoopagomycotina</taxon>
        <taxon>Zoopagomycetes</taxon>
        <taxon>Zoopagales</taxon>
        <taxon>Piptocephalidaceae</taxon>
        <taxon>Syncephalis</taxon>
    </lineage>
</organism>
<reference evidence="2" key="1">
    <citation type="journal article" date="2018" name="Nat. Microbiol.">
        <title>Leveraging single-cell genomics to expand the fungal tree of life.</title>
        <authorList>
            <person name="Ahrendt S.R."/>
            <person name="Quandt C.A."/>
            <person name="Ciobanu D."/>
            <person name="Clum A."/>
            <person name="Salamov A."/>
            <person name="Andreopoulos B."/>
            <person name="Cheng J.F."/>
            <person name="Woyke T."/>
            <person name="Pelin A."/>
            <person name="Henrissat B."/>
            <person name="Reynolds N.K."/>
            <person name="Benny G.L."/>
            <person name="Smith M.E."/>
            <person name="James T.Y."/>
            <person name="Grigoriev I.V."/>
        </authorList>
    </citation>
    <scope>NUCLEOTIDE SEQUENCE [LARGE SCALE GENOMIC DNA]</scope>
    <source>
        <strain evidence="2">Benny S71-1</strain>
    </source>
</reference>
<dbReference type="OrthoDB" id="1862401at2759"/>
<name>A0A4P9YUA5_9FUNG</name>
<gene>
    <name evidence="1" type="ORF">SYNPS1DRAFT_30640</name>
</gene>
<evidence type="ECO:0000313" key="2">
    <source>
        <dbReference type="Proteomes" id="UP000278143"/>
    </source>
</evidence>
<dbReference type="AlphaFoldDB" id="A0A4P9YUA5"/>
<evidence type="ECO:0000313" key="1">
    <source>
        <dbReference type="EMBL" id="RKP23603.1"/>
    </source>
</evidence>
<dbReference type="Pfam" id="PF02458">
    <property type="entry name" value="Transferase"/>
    <property type="match status" value="1"/>
</dbReference>
<accession>A0A4P9YUA5</accession>
<dbReference type="Proteomes" id="UP000278143">
    <property type="component" value="Unassembled WGS sequence"/>
</dbReference>
<dbReference type="InterPro" id="IPR023213">
    <property type="entry name" value="CAT-like_dom_sf"/>
</dbReference>
<protein>
    <submittedName>
        <fullName evidence="1">Uncharacterized protein</fullName>
    </submittedName>
</protein>
<sequence length="159" mass="18002">MRDKLTNPPMEYFGNVINKVLFTATAGDIVDRPLGRMAAMHRQEILASRAHTMEQWLMQSDITSKTSLAERIVIRLPYVDYSATDWSKFKCYTVDFGEGCPTFLRHSTYVQKHIICILDRPCAPDGSSTGYDVSISVDETSYDRFCNDNELLAYGTIIG</sequence>